<dbReference type="Pfam" id="PF02816">
    <property type="entry name" value="Alpha_kinase"/>
    <property type="match status" value="1"/>
</dbReference>
<dbReference type="EMBL" id="JARIHO010000010">
    <property type="protein sequence ID" value="KAJ7354173.1"/>
    <property type="molecule type" value="Genomic_DNA"/>
</dbReference>
<feature type="non-terminal residue" evidence="5">
    <location>
        <position position="1"/>
    </location>
</feature>
<proteinExistence type="predicted"/>
<keyword evidence="2" id="KW-0808">Transferase</keyword>
<evidence type="ECO:0000256" key="2">
    <source>
        <dbReference type="ARBA" id="ARBA00022679"/>
    </source>
</evidence>
<protein>
    <recommendedName>
        <fullName evidence="4">Alpha-type protein kinase domain-containing protein</fullName>
    </recommendedName>
</protein>
<evidence type="ECO:0000256" key="1">
    <source>
        <dbReference type="ARBA" id="ARBA00022527"/>
    </source>
</evidence>
<dbReference type="Proteomes" id="UP001218218">
    <property type="component" value="Unassembled WGS sequence"/>
</dbReference>
<dbReference type="GO" id="GO:0004674">
    <property type="term" value="F:protein serine/threonine kinase activity"/>
    <property type="evidence" value="ECO:0007669"/>
    <property type="project" value="UniProtKB-KW"/>
</dbReference>
<evidence type="ECO:0000256" key="3">
    <source>
        <dbReference type="ARBA" id="ARBA00022777"/>
    </source>
</evidence>
<keyword evidence="1" id="KW-0723">Serine/threonine-protein kinase</keyword>
<accession>A0AAD7ABF6</accession>
<dbReference type="PROSITE" id="PS51158">
    <property type="entry name" value="ALPHA_KINASE"/>
    <property type="match status" value="1"/>
</dbReference>
<keyword evidence="6" id="KW-1185">Reference proteome</keyword>
<organism evidence="5 6">
    <name type="scientific">Mycena albidolilacea</name>
    <dbReference type="NCBI Taxonomy" id="1033008"/>
    <lineage>
        <taxon>Eukaryota</taxon>
        <taxon>Fungi</taxon>
        <taxon>Dikarya</taxon>
        <taxon>Basidiomycota</taxon>
        <taxon>Agaricomycotina</taxon>
        <taxon>Agaricomycetes</taxon>
        <taxon>Agaricomycetidae</taxon>
        <taxon>Agaricales</taxon>
        <taxon>Marasmiineae</taxon>
        <taxon>Mycenaceae</taxon>
        <taxon>Mycena</taxon>
    </lineage>
</organism>
<dbReference type="InterPro" id="IPR011009">
    <property type="entry name" value="Kinase-like_dom_sf"/>
</dbReference>
<dbReference type="SUPFAM" id="SSF56112">
    <property type="entry name" value="Protein kinase-like (PK-like)"/>
    <property type="match status" value="1"/>
</dbReference>
<feature type="non-terminal residue" evidence="5">
    <location>
        <position position="116"/>
    </location>
</feature>
<comment type="caution">
    <text evidence="5">The sequence shown here is derived from an EMBL/GenBank/DDBJ whole genome shotgun (WGS) entry which is preliminary data.</text>
</comment>
<reference evidence="5" key="1">
    <citation type="submission" date="2023-03" db="EMBL/GenBank/DDBJ databases">
        <title>Massive genome expansion in bonnet fungi (Mycena s.s.) driven by repeated elements and novel gene families across ecological guilds.</title>
        <authorList>
            <consortium name="Lawrence Berkeley National Laboratory"/>
            <person name="Harder C.B."/>
            <person name="Miyauchi S."/>
            <person name="Viragh M."/>
            <person name="Kuo A."/>
            <person name="Thoen E."/>
            <person name="Andreopoulos B."/>
            <person name="Lu D."/>
            <person name="Skrede I."/>
            <person name="Drula E."/>
            <person name="Henrissat B."/>
            <person name="Morin E."/>
            <person name="Kohler A."/>
            <person name="Barry K."/>
            <person name="LaButti K."/>
            <person name="Morin E."/>
            <person name="Salamov A."/>
            <person name="Lipzen A."/>
            <person name="Mereny Z."/>
            <person name="Hegedus B."/>
            <person name="Baldrian P."/>
            <person name="Stursova M."/>
            <person name="Weitz H."/>
            <person name="Taylor A."/>
            <person name="Grigoriev I.V."/>
            <person name="Nagy L.G."/>
            <person name="Martin F."/>
            <person name="Kauserud H."/>
        </authorList>
    </citation>
    <scope>NUCLEOTIDE SEQUENCE</scope>
    <source>
        <strain evidence="5">CBHHK002</strain>
    </source>
</reference>
<evidence type="ECO:0000313" key="6">
    <source>
        <dbReference type="Proteomes" id="UP001218218"/>
    </source>
</evidence>
<evidence type="ECO:0000259" key="4">
    <source>
        <dbReference type="PROSITE" id="PS51158"/>
    </source>
</evidence>
<name>A0AAD7ABF6_9AGAR</name>
<dbReference type="AlphaFoldDB" id="A0AAD7ABF6"/>
<evidence type="ECO:0000313" key="5">
    <source>
        <dbReference type="EMBL" id="KAJ7354173.1"/>
    </source>
</evidence>
<dbReference type="GO" id="GO:0005524">
    <property type="term" value="F:ATP binding"/>
    <property type="evidence" value="ECO:0007669"/>
    <property type="project" value="InterPro"/>
</dbReference>
<keyword evidence="3" id="KW-0418">Kinase</keyword>
<dbReference type="Gene3D" id="3.20.200.10">
    <property type="entry name" value="MHCK/EF2 kinase"/>
    <property type="match status" value="1"/>
</dbReference>
<sequence length="116" mass="12765">ITAVSGFRFNLEGAILGVFECLSDTHLMADKQLPHLAFLATRLLPCGAVDRPIQKFTGNNDCGAAPNDAMTSVLHSFSHFIAIYTNNDAILCDLQGMVDRRNEMVLIDPQMHTYVP</sequence>
<gene>
    <name evidence="5" type="ORF">DFH08DRAFT_654869</name>
</gene>
<feature type="domain" description="Alpha-type protein kinase" evidence="4">
    <location>
        <begin position="1"/>
        <end position="116"/>
    </location>
</feature>
<dbReference type="InterPro" id="IPR004166">
    <property type="entry name" value="a-kinase_dom"/>
</dbReference>